<evidence type="ECO:0000256" key="4">
    <source>
        <dbReference type="ARBA" id="ARBA00022544"/>
    </source>
</evidence>
<keyword evidence="3" id="KW-0813">Transport</keyword>
<feature type="transmembrane region" description="Helical" evidence="8">
    <location>
        <begin position="140"/>
        <end position="161"/>
    </location>
</feature>
<dbReference type="InterPro" id="IPR004761">
    <property type="entry name" value="Spore_GerAB"/>
</dbReference>
<dbReference type="Pfam" id="PF03845">
    <property type="entry name" value="Spore_permease"/>
    <property type="match status" value="1"/>
</dbReference>
<evidence type="ECO:0000256" key="6">
    <source>
        <dbReference type="ARBA" id="ARBA00022989"/>
    </source>
</evidence>
<dbReference type="PANTHER" id="PTHR34975:SF2">
    <property type="entry name" value="SPORE GERMINATION PROTEIN A2"/>
    <property type="match status" value="1"/>
</dbReference>
<comment type="caution">
    <text evidence="9">The sequence shown here is derived from an EMBL/GenBank/DDBJ whole genome shotgun (WGS) entry which is preliminary data.</text>
</comment>
<comment type="similarity">
    <text evidence="2">Belongs to the amino acid-polyamine-organocation (APC) superfamily. Spore germination protein (SGP) (TC 2.A.3.9) family.</text>
</comment>
<dbReference type="GO" id="GO:0016020">
    <property type="term" value="C:membrane"/>
    <property type="evidence" value="ECO:0007669"/>
    <property type="project" value="UniProtKB-SubCell"/>
</dbReference>
<protein>
    <submittedName>
        <fullName evidence="9">Spore gernimation protein</fullName>
    </submittedName>
</protein>
<gene>
    <name evidence="9" type="ORF">EDM56_04205</name>
</gene>
<proteinExistence type="inferred from homology"/>
<keyword evidence="5 8" id="KW-0812">Transmembrane</keyword>
<accession>A0A3M8DUV2</accession>
<keyword evidence="10" id="KW-1185">Reference proteome</keyword>
<feature type="transmembrane region" description="Helical" evidence="8">
    <location>
        <begin position="12"/>
        <end position="33"/>
    </location>
</feature>
<dbReference type="EMBL" id="RHHQ01000004">
    <property type="protein sequence ID" value="RNB91963.1"/>
    <property type="molecule type" value="Genomic_DNA"/>
</dbReference>
<reference evidence="9 10" key="1">
    <citation type="submission" date="2018-10" db="EMBL/GenBank/DDBJ databases">
        <title>Phylogenomics of Brevibacillus.</title>
        <authorList>
            <person name="Dunlap C."/>
        </authorList>
    </citation>
    <scope>NUCLEOTIDE SEQUENCE [LARGE SCALE GENOMIC DNA]</scope>
    <source>
        <strain evidence="9 10">JCM 15716</strain>
    </source>
</reference>
<feature type="transmembrane region" description="Helical" evidence="8">
    <location>
        <begin position="331"/>
        <end position="354"/>
    </location>
</feature>
<dbReference type="GO" id="GO:0009847">
    <property type="term" value="P:spore germination"/>
    <property type="evidence" value="ECO:0007669"/>
    <property type="project" value="InterPro"/>
</dbReference>
<keyword evidence="7 8" id="KW-0472">Membrane</keyword>
<dbReference type="PANTHER" id="PTHR34975">
    <property type="entry name" value="SPORE GERMINATION PROTEIN A2"/>
    <property type="match status" value="1"/>
</dbReference>
<evidence type="ECO:0000313" key="10">
    <source>
        <dbReference type="Proteomes" id="UP000271031"/>
    </source>
</evidence>
<evidence type="ECO:0000313" key="9">
    <source>
        <dbReference type="EMBL" id="RNB91963.1"/>
    </source>
</evidence>
<sequence length="364" mass="41332">MPGTMITFFQMCMIMMMSIGLMNHVIVIPLILSSSGRDAWIAVLGSGAVFVVYTILVVMIVRLSKQQQLTLWLENIYGRFIARFISWVVSLYLFVLAMVTQHDTLNWVHLSFAQSTPLIVHVLLFTTICFVNAYQGIRSIAITAGMLLPIVVLLGFFVMTANFHHKDYTYLKPFLFHGWEPVWHGMIFTGAGFSELLILVFLQHHLKKKVAVFPAVVLAVILVGLTLGPTMGAISEFGPNLAANLRYPAYEQWRLVNIGLYIEHVDFLSIYQWLTGAFIRVSLFFHLIMELTGLLRRPVRWIPLSFLFLLIVGVSLYPMTDETFLFVLTNYLMPAFLIFSLVASVILLFTGILAKARERRRATA</sequence>
<feature type="transmembrane region" description="Helical" evidence="8">
    <location>
        <begin position="211"/>
        <end position="234"/>
    </location>
</feature>
<organism evidence="9 10">
    <name type="scientific">Brevibacillus fluminis</name>
    <dbReference type="NCBI Taxonomy" id="511487"/>
    <lineage>
        <taxon>Bacteria</taxon>
        <taxon>Bacillati</taxon>
        <taxon>Bacillota</taxon>
        <taxon>Bacilli</taxon>
        <taxon>Bacillales</taxon>
        <taxon>Paenibacillaceae</taxon>
        <taxon>Brevibacillus</taxon>
    </lineage>
</organism>
<evidence type="ECO:0000256" key="8">
    <source>
        <dbReference type="SAM" id="Phobius"/>
    </source>
</evidence>
<feature type="transmembrane region" description="Helical" evidence="8">
    <location>
        <begin position="270"/>
        <end position="289"/>
    </location>
</feature>
<evidence type="ECO:0000256" key="2">
    <source>
        <dbReference type="ARBA" id="ARBA00007998"/>
    </source>
</evidence>
<dbReference type="NCBIfam" id="TIGR00912">
    <property type="entry name" value="2A0309"/>
    <property type="match status" value="1"/>
</dbReference>
<dbReference type="AlphaFoldDB" id="A0A3M8DUV2"/>
<feature type="transmembrane region" description="Helical" evidence="8">
    <location>
        <begin position="39"/>
        <end position="60"/>
    </location>
</feature>
<evidence type="ECO:0000256" key="3">
    <source>
        <dbReference type="ARBA" id="ARBA00022448"/>
    </source>
</evidence>
<evidence type="ECO:0000256" key="1">
    <source>
        <dbReference type="ARBA" id="ARBA00004141"/>
    </source>
</evidence>
<feature type="transmembrane region" description="Helical" evidence="8">
    <location>
        <begin position="80"/>
        <end position="100"/>
    </location>
</feature>
<keyword evidence="4" id="KW-0309">Germination</keyword>
<dbReference type="RefSeq" id="WP_122916625.1">
    <property type="nucleotide sequence ID" value="NZ_RHHQ01000004.1"/>
</dbReference>
<feature type="transmembrane region" description="Helical" evidence="8">
    <location>
        <begin position="181"/>
        <end position="202"/>
    </location>
</feature>
<evidence type="ECO:0000256" key="5">
    <source>
        <dbReference type="ARBA" id="ARBA00022692"/>
    </source>
</evidence>
<name>A0A3M8DUV2_9BACL</name>
<dbReference type="OrthoDB" id="2381188at2"/>
<feature type="transmembrane region" description="Helical" evidence="8">
    <location>
        <begin position="301"/>
        <end position="319"/>
    </location>
</feature>
<feature type="transmembrane region" description="Helical" evidence="8">
    <location>
        <begin position="112"/>
        <end position="133"/>
    </location>
</feature>
<dbReference type="Proteomes" id="UP000271031">
    <property type="component" value="Unassembled WGS sequence"/>
</dbReference>
<evidence type="ECO:0000256" key="7">
    <source>
        <dbReference type="ARBA" id="ARBA00023136"/>
    </source>
</evidence>
<comment type="subcellular location">
    <subcellularLocation>
        <location evidence="1">Membrane</location>
        <topology evidence="1">Multi-pass membrane protein</topology>
    </subcellularLocation>
</comment>
<keyword evidence="6 8" id="KW-1133">Transmembrane helix</keyword>